<evidence type="ECO:0000256" key="1">
    <source>
        <dbReference type="SAM" id="Phobius"/>
    </source>
</evidence>
<evidence type="ECO:0000313" key="2">
    <source>
        <dbReference type="EMBL" id="KIK01574.1"/>
    </source>
</evidence>
<keyword evidence="3" id="KW-1185">Reference proteome</keyword>
<organism evidence="2 3">
    <name type="scientific">Laccaria amethystina LaAM-08-1</name>
    <dbReference type="NCBI Taxonomy" id="1095629"/>
    <lineage>
        <taxon>Eukaryota</taxon>
        <taxon>Fungi</taxon>
        <taxon>Dikarya</taxon>
        <taxon>Basidiomycota</taxon>
        <taxon>Agaricomycotina</taxon>
        <taxon>Agaricomycetes</taxon>
        <taxon>Agaricomycetidae</taxon>
        <taxon>Agaricales</taxon>
        <taxon>Agaricineae</taxon>
        <taxon>Hydnangiaceae</taxon>
        <taxon>Laccaria</taxon>
    </lineage>
</organism>
<gene>
    <name evidence="2" type="ORF">K443DRAFT_98341</name>
</gene>
<sequence>FSLQKFVVSSFFITKVCSCPLFLITKFCDIHFLILQKFILSAFFITNVCSVYFLRLQNCVVCFSDI</sequence>
<dbReference type="AlphaFoldDB" id="A0A0C9XJE0"/>
<dbReference type="HOGENOM" id="CLU_172945_0_0_1"/>
<protein>
    <submittedName>
        <fullName evidence="2">Uncharacterized protein</fullName>
    </submittedName>
</protein>
<keyword evidence="1" id="KW-1133">Transmembrane helix</keyword>
<keyword evidence="1" id="KW-0812">Transmembrane</keyword>
<feature type="non-terminal residue" evidence="2">
    <location>
        <position position="1"/>
    </location>
</feature>
<proteinExistence type="predicted"/>
<reference evidence="2 3" key="1">
    <citation type="submission" date="2014-04" db="EMBL/GenBank/DDBJ databases">
        <authorList>
            <consortium name="DOE Joint Genome Institute"/>
            <person name="Kuo A."/>
            <person name="Kohler A."/>
            <person name="Nagy L.G."/>
            <person name="Floudas D."/>
            <person name="Copeland A."/>
            <person name="Barry K.W."/>
            <person name="Cichocki N."/>
            <person name="Veneault-Fourrey C."/>
            <person name="LaButti K."/>
            <person name="Lindquist E.A."/>
            <person name="Lipzen A."/>
            <person name="Lundell T."/>
            <person name="Morin E."/>
            <person name="Murat C."/>
            <person name="Sun H."/>
            <person name="Tunlid A."/>
            <person name="Henrissat B."/>
            <person name="Grigoriev I.V."/>
            <person name="Hibbett D.S."/>
            <person name="Martin F."/>
            <person name="Nordberg H.P."/>
            <person name="Cantor M.N."/>
            <person name="Hua S.X."/>
        </authorList>
    </citation>
    <scope>NUCLEOTIDE SEQUENCE [LARGE SCALE GENOMIC DNA]</scope>
    <source>
        <strain evidence="2 3">LaAM-08-1</strain>
    </source>
</reference>
<reference evidence="3" key="2">
    <citation type="submission" date="2015-01" db="EMBL/GenBank/DDBJ databases">
        <title>Evolutionary Origins and Diversification of the Mycorrhizal Mutualists.</title>
        <authorList>
            <consortium name="DOE Joint Genome Institute"/>
            <consortium name="Mycorrhizal Genomics Consortium"/>
            <person name="Kohler A."/>
            <person name="Kuo A."/>
            <person name="Nagy L.G."/>
            <person name="Floudas D."/>
            <person name="Copeland A."/>
            <person name="Barry K.W."/>
            <person name="Cichocki N."/>
            <person name="Veneault-Fourrey C."/>
            <person name="LaButti K."/>
            <person name="Lindquist E.A."/>
            <person name="Lipzen A."/>
            <person name="Lundell T."/>
            <person name="Morin E."/>
            <person name="Murat C."/>
            <person name="Riley R."/>
            <person name="Ohm R."/>
            <person name="Sun H."/>
            <person name="Tunlid A."/>
            <person name="Henrissat B."/>
            <person name="Grigoriev I.V."/>
            <person name="Hibbett D.S."/>
            <person name="Martin F."/>
        </authorList>
    </citation>
    <scope>NUCLEOTIDE SEQUENCE [LARGE SCALE GENOMIC DNA]</scope>
    <source>
        <strain evidence="3">LaAM-08-1</strain>
    </source>
</reference>
<accession>A0A0C9XJE0</accession>
<evidence type="ECO:0000313" key="3">
    <source>
        <dbReference type="Proteomes" id="UP000054477"/>
    </source>
</evidence>
<dbReference type="Proteomes" id="UP000054477">
    <property type="component" value="Unassembled WGS sequence"/>
</dbReference>
<keyword evidence="1" id="KW-0472">Membrane</keyword>
<dbReference type="EMBL" id="KN838604">
    <property type="protein sequence ID" value="KIK01574.1"/>
    <property type="molecule type" value="Genomic_DNA"/>
</dbReference>
<name>A0A0C9XJE0_9AGAR</name>
<feature type="transmembrane region" description="Helical" evidence="1">
    <location>
        <begin position="32"/>
        <end position="54"/>
    </location>
</feature>